<dbReference type="Proteomes" id="UP000008311">
    <property type="component" value="Unassembled WGS sequence"/>
</dbReference>
<dbReference type="CDD" id="cd00303">
    <property type="entry name" value="retropepsin_like"/>
    <property type="match status" value="1"/>
</dbReference>
<proteinExistence type="predicted"/>
<dbReference type="Gene3D" id="2.40.70.10">
    <property type="entry name" value="Acid Proteases"/>
    <property type="match status" value="1"/>
</dbReference>
<dbReference type="InParanoid" id="B9STF4"/>
<protein>
    <recommendedName>
        <fullName evidence="3">Retrotransposon gag domain-containing protein</fullName>
    </recommendedName>
</protein>
<dbReference type="EMBL" id="EQ974129">
    <property type="protein sequence ID" value="EEF33105.1"/>
    <property type="molecule type" value="Genomic_DNA"/>
</dbReference>
<dbReference type="AlphaFoldDB" id="B9STF4"/>
<name>B9STF4_RICCO</name>
<sequence>MSTETYFFSSFISGLNDELRPVIKIFKFNNLYQAFKQSKLQEQPIDALMKWHITTSTRYTIKPQNSCSSSTFQKTFNSQSFGNRSLGQTISTQGPAYGITKVMKPIGTSIGENGKAPQVERRCNNTCYRCGNKYYPRHQCKNKALLYMGGEEEECAEDEYTSFIEDKGVGEVELSMHATSGSASSNTLKIKSSIGGKTIMILVDSRSTHSFLDVKVAKDVGSHIVKAPPLNITVANSLCMWSRGRCEKLTWDMQGHHFCFNIRVLELGGMIWYWVSIG</sequence>
<reference evidence="2" key="1">
    <citation type="journal article" date="2010" name="Nat. Biotechnol.">
        <title>Draft genome sequence of the oilseed species Ricinus communis.</title>
        <authorList>
            <person name="Chan A.P."/>
            <person name="Crabtree J."/>
            <person name="Zhao Q."/>
            <person name="Lorenzi H."/>
            <person name="Orvis J."/>
            <person name="Puiu D."/>
            <person name="Melake-Berhan A."/>
            <person name="Jones K.M."/>
            <person name="Redman J."/>
            <person name="Chen G."/>
            <person name="Cahoon E.B."/>
            <person name="Gedil M."/>
            <person name="Stanke M."/>
            <person name="Haas B.J."/>
            <person name="Wortman J.R."/>
            <person name="Fraser-Liggett C.M."/>
            <person name="Ravel J."/>
            <person name="Rabinowicz P.D."/>
        </authorList>
    </citation>
    <scope>NUCLEOTIDE SEQUENCE [LARGE SCALE GENOMIC DNA]</scope>
    <source>
        <strain evidence="2">cv. Hale</strain>
    </source>
</reference>
<accession>B9STF4</accession>
<evidence type="ECO:0000313" key="2">
    <source>
        <dbReference type="Proteomes" id="UP000008311"/>
    </source>
</evidence>
<evidence type="ECO:0000313" key="1">
    <source>
        <dbReference type="EMBL" id="EEF33105.1"/>
    </source>
</evidence>
<evidence type="ECO:0008006" key="3">
    <source>
        <dbReference type="Google" id="ProtNLM"/>
    </source>
</evidence>
<gene>
    <name evidence="1" type="ORF">RCOM_1318880</name>
</gene>
<dbReference type="InterPro" id="IPR021109">
    <property type="entry name" value="Peptidase_aspartic_dom_sf"/>
</dbReference>
<organism evidence="1 2">
    <name type="scientific">Ricinus communis</name>
    <name type="common">Castor bean</name>
    <dbReference type="NCBI Taxonomy" id="3988"/>
    <lineage>
        <taxon>Eukaryota</taxon>
        <taxon>Viridiplantae</taxon>
        <taxon>Streptophyta</taxon>
        <taxon>Embryophyta</taxon>
        <taxon>Tracheophyta</taxon>
        <taxon>Spermatophyta</taxon>
        <taxon>Magnoliopsida</taxon>
        <taxon>eudicotyledons</taxon>
        <taxon>Gunneridae</taxon>
        <taxon>Pentapetalae</taxon>
        <taxon>rosids</taxon>
        <taxon>fabids</taxon>
        <taxon>Malpighiales</taxon>
        <taxon>Euphorbiaceae</taxon>
        <taxon>Acalyphoideae</taxon>
        <taxon>Acalypheae</taxon>
        <taxon>Ricinus</taxon>
    </lineage>
</organism>
<keyword evidence="2" id="KW-1185">Reference proteome</keyword>